<dbReference type="Proteomes" id="UP001597417">
    <property type="component" value="Unassembled WGS sequence"/>
</dbReference>
<dbReference type="RefSeq" id="WP_378270623.1">
    <property type="nucleotide sequence ID" value="NZ_JBHUKR010000023.1"/>
</dbReference>
<evidence type="ECO:0000313" key="4">
    <source>
        <dbReference type="Proteomes" id="UP001597417"/>
    </source>
</evidence>
<feature type="transmembrane region" description="Helical" evidence="1">
    <location>
        <begin position="267"/>
        <end position="288"/>
    </location>
</feature>
<evidence type="ECO:0000313" key="3">
    <source>
        <dbReference type="EMBL" id="MFD2421831.1"/>
    </source>
</evidence>
<dbReference type="InterPro" id="IPR001173">
    <property type="entry name" value="Glyco_trans_2-like"/>
</dbReference>
<proteinExistence type="predicted"/>
<evidence type="ECO:0000259" key="2">
    <source>
        <dbReference type="Pfam" id="PF00535"/>
    </source>
</evidence>
<organism evidence="3 4">
    <name type="scientific">Amycolatopsis pigmentata</name>
    <dbReference type="NCBI Taxonomy" id="450801"/>
    <lineage>
        <taxon>Bacteria</taxon>
        <taxon>Bacillati</taxon>
        <taxon>Actinomycetota</taxon>
        <taxon>Actinomycetes</taxon>
        <taxon>Pseudonocardiales</taxon>
        <taxon>Pseudonocardiaceae</taxon>
        <taxon>Amycolatopsis</taxon>
    </lineage>
</organism>
<gene>
    <name evidence="3" type="ORF">ACFSXZ_36430</name>
</gene>
<name>A0ABW5G414_9PSEU</name>
<dbReference type="InterPro" id="IPR050834">
    <property type="entry name" value="Glycosyltransf_2"/>
</dbReference>
<protein>
    <submittedName>
        <fullName evidence="3">Glycosyltransferase family 2 protein</fullName>
    </submittedName>
</protein>
<reference evidence="4" key="1">
    <citation type="journal article" date="2019" name="Int. J. Syst. Evol. Microbiol.">
        <title>The Global Catalogue of Microorganisms (GCM) 10K type strain sequencing project: providing services to taxonomists for standard genome sequencing and annotation.</title>
        <authorList>
            <consortium name="The Broad Institute Genomics Platform"/>
            <consortium name="The Broad Institute Genome Sequencing Center for Infectious Disease"/>
            <person name="Wu L."/>
            <person name="Ma J."/>
        </authorList>
    </citation>
    <scope>NUCLEOTIDE SEQUENCE [LARGE SCALE GENOMIC DNA]</scope>
    <source>
        <strain evidence="4">CGMCC 4.7645</strain>
    </source>
</reference>
<feature type="domain" description="Glycosyltransferase 2-like" evidence="2">
    <location>
        <begin position="9"/>
        <end position="119"/>
    </location>
</feature>
<keyword evidence="1" id="KW-0472">Membrane</keyword>
<dbReference type="Gene3D" id="3.90.550.10">
    <property type="entry name" value="Spore Coat Polysaccharide Biosynthesis Protein SpsA, Chain A"/>
    <property type="match status" value="1"/>
</dbReference>
<dbReference type="Pfam" id="PF00535">
    <property type="entry name" value="Glycos_transf_2"/>
    <property type="match status" value="1"/>
</dbReference>
<dbReference type="PANTHER" id="PTHR43685">
    <property type="entry name" value="GLYCOSYLTRANSFERASE"/>
    <property type="match status" value="1"/>
</dbReference>
<sequence>MTKASPTVSVIIPNYNYARALRPCLESVLAQTYDNLEILLVDDCSTDDSASVAAELGIRIIRTPYNMGAPAARNLGAGQASGEVLLFVDSDVALNPDAVVNAVRLLESSPDIGAVCGNYDPVPLFRDSLVEEYRCLQQYYWLAEDEGTITTSYTAILAISADLFAAVGGFDPRLRHTENAEFGHRLSRTHQVRLTSAVRGRHDYDDSLRVVMSKVFTRARLHIPLYLRRPELSGGFSSGPRAWGSMATLAALFSIPLPVLFGPLFAAVPLSLLAIAIGCDVPMYRFVLRRRGPGFLGYFLAMHGLVNATVGLAALAGGVQWLSSSSFRRMYDRAPTPPAPGQAVEHR</sequence>
<keyword evidence="1" id="KW-0812">Transmembrane</keyword>
<dbReference type="PANTHER" id="PTHR43685:SF2">
    <property type="entry name" value="GLYCOSYLTRANSFERASE 2-LIKE DOMAIN-CONTAINING PROTEIN"/>
    <property type="match status" value="1"/>
</dbReference>
<feature type="transmembrane region" description="Helical" evidence="1">
    <location>
        <begin position="295"/>
        <end position="322"/>
    </location>
</feature>
<accession>A0ABW5G414</accession>
<dbReference type="InterPro" id="IPR029044">
    <property type="entry name" value="Nucleotide-diphossugar_trans"/>
</dbReference>
<dbReference type="EMBL" id="JBHUKR010000023">
    <property type="protein sequence ID" value="MFD2421831.1"/>
    <property type="molecule type" value="Genomic_DNA"/>
</dbReference>
<comment type="caution">
    <text evidence="3">The sequence shown here is derived from an EMBL/GenBank/DDBJ whole genome shotgun (WGS) entry which is preliminary data.</text>
</comment>
<dbReference type="CDD" id="cd00761">
    <property type="entry name" value="Glyco_tranf_GTA_type"/>
    <property type="match status" value="1"/>
</dbReference>
<keyword evidence="4" id="KW-1185">Reference proteome</keyword>
<dbReference type="SUPFAM" id="SSF53448">
    <property type="entry name" value="Nucleotide-diphospho-sugar transferases"/>
    <property type="match status" value="1"/>
</dbReference>
<evidence type="ECO:0000256" key="1">
    <source>
        <dbReference type="SAM" id="Phobius"/>
    </source>
</evidence>
<keyword evidence="1" id="KW-1133">Transmembrane helix</keyword>